<organism evidence="2 3">
    <name type="scientific">Candidatus Giovannonibacteria bacterium RIFCSPHIGHO2_02_FULL_46_20</name>
    <dbReference type="NCBI Taxonomy" id="1798338"/>
    <lineage>
        <taxon>Bacteria</taxon>
        <taxon>Candidatus Giovannoniibacteriota</taxon>
    </lineage>
</organism>
<evidence type="ECO:0000313" key="2">
    <source>
        <dbReference type="EMBL" id="OGF73588.1"/>
    </source>
</evidence>
<gene>
    <name evidence="2" type="ORF">A3J56_00335</name>
</gene>
<dbReference type="AlphaFoldDB" id="A0A1F5WD24"/>
<dbReference type="Pfam" id="PF02616">
    <property type="entry name" value="SMC_ScpA"/>
    <property type="match status" value="1"/>
</dbReference>
<accession>A0A1F5WD24</accession>
<dbReference type="Gene3D" id="6.10.250.2410">
    <property type="match status" value="1"/>
</dbReference>
<name>A0A1F5WD24_9BACT</name>
<comment type="caution">
    <text evidence="2">The sequence shown here is derived from an EMBL/GenBank/DDBJ whole genome shotgun (WGS) entry which is preliminary data.</text>
</comment>
<dbReference type="PANTHER" id="PTHR33969:SF2">
    <property type="entry name" value="SEGREGATION AND CONDENSATION PROTEIN A"/>
    <property type="match status" value="1"/>
</dbReference>
<dbReference type="PANTHER" id="PTHR33969">
    <property type="entry name" value="SEGREGATION AND CONDENSATION PROTEIN A"/>
    <property type="match status" value="1"/>
</dbReference>
<sequence length="234" mass="26560">MPREVTTERFSGPLDALLMMVEEKKLSINEISLSQIADQYIAQIKQAETLSKEELAMFLVIAATLILIKSRSLLPNLPLTAEEEESIDELRERLRTFQFFKILASHLATLQRRHMHLGSREAYAGLPMAFLPPEEIVPKHLASALAILIKALPTKENLPSKTIEKIISIEEKIVEISMRVESALYASFDDIKKHTKEKIEIIVAFLALLELVKQGALLFEQRELFGTIKLNKRS</sequence>
<reference evidence="2 3" key="1">
    <citation type="journal article" date="2016" name="Nat. Commun.">
        <title>Thousands of microbial genomes shed light on interconnected biogeochemical processes in an aquifer system.</title>
        <authorList>
            <person name="Anantharaman K."/>
            <person name="Brown C.T."/>
            <person name="Hug L.A."/>
            <person name="Sharon I."/>
            <person name="Castelle C.J."/>
            <person name="Probst A.J."/>
            <person name="Thomas B.C."/>
            <person name="Singh A."/>
            <person name="Wilkins M.J."/>
            <person name="Karaoz U."/>
            <person name="Brodie E.L."/>
            <person name="Williams K.H."/>
            <person name="Hubbard S.S."/>
            <person name="Banfield J.F."/>
        </authorList>
    </citation>
    <scope>NUCLEOTIDE SEQUENCE [LARGE SCALE GENOMIC DNA]</scope>
</reference>
<dbReference type="STRING" id="1798338.A3J56_00335"/>
<proteinExistence type="predicted"/>
<dbReference type="Proteomes" id="UP000178406">
    <property type="component" value="Unassembled WGS sequence"/>
</dbReference>
<evidence type="ECO:0000256" key="1">
    <source>
        <dbReference type="ARBA" id="ARBA00044777"/>
    </source>
</evidence>
<evidence type="ECO:0000313" key="3">
    <source>
        <dbReference type="Proteomes" id="UP000178406"/>
    </source>
</evidence>
<dbReference type="InterPro" id="IPR003768">
    <property type="entry name" value="ScpA"/>
</dbReference>
<protein>
    <recommendedName>
        <fullName evidence="1">Segregation and condensation protein A</fullName>
    </recommendedName>
</protein>
<dbReference type="EMBL" id="MFHQ01000040">
    <property type="protein sequence ID" value="OGF73588.1"/>
    <property type="molecule type" value="Genomic_DNA"/>
</dbReference>